<reference evidence="7 8" key="1">
    <citation type="journal article" date="2018" name="Biotechnol. Biofuels">
        <title>Integrative visual omics of the white-rot fungus Polyporus brumalis exposes the biotechnological potential of its oxidative enzymes for delignifying raw plant biomass.</title>
        <authorList>
            <person name="Miyauchi S."/>
            <person name="Rancon A."/>
            <person name="Drula E."/>
            <person name="Hage H."/>
            <person name="Chaduli D."/>
            <person name="Favel A."/>
            <person name="Grisel S."/>
            <person name="Henrissat B."/>
            <person name="Herpoel-Gimbert I."/>
            <person name="Ruiz-Duenas F.J."/>
            <person name="Chevret D."/>
            <person name="Hainaut M."/>
            <person name="Lin J."/>
            <person name="Wang M."/>
            <person name="Pangilinan J."/>
            <person name="Lipzen A."/>
            <person name="Lesage-Meessen L."/>
            <person name="Navarro D."/>
            <person name="Riley R."/>
            <person name="Grigoriev I.V."/>
            <person name="Zhou S."/>
            <person name="Raouche S."/>
            <person name="Rosso M.N."/>
        </authorList>
    </citation>
    <scope>NUCLEOTIDE SEQUENCE [LARGE SCALE GENOMIC DNA]</scope>
    <source>
        <strain evidence="7 8">BRFM 1820</strain>
    </source>
</reference>
<evidence type="ECO:0000259" key="6">
    <source>
        <dbReference type="PROSITE" id="PS50865"/>
    </source>
</evidence>
<feature type="region of interest" description="Disordered" evidence="5">
    <location>
        <begin position="1"/>
        <end position="26"/>
    </location>
</feature>
<dbReference type="OrthoDB" id="194358at2759"/>
<dbReference type="SUPFAM" id="SSF144232">
    <property type="entry name" value="HIT/MYND zinc finger-like"/>
    <property type="match status" value="1"/>
</dbReference>
<evidence type="ECO:0000256" key="4">
    <source>
        <dbReference type="PROSITE-ProRule" id="PRU00134"/>
    </source>
</evidence>
<dbReference type="Gene3D" id="6.10.140.2220">
    <property type="match status" value="1"/>
</dbReference>
<accession>A0A371DXX6</accession>
<evidence type="ECO:0000256" key="3">
    <source>
        <dbReference type="ARBA" id="ARBA00022833"/>
    </source>
</evidence>
<protein>
    <recommendedName>
        <fullName evidence="6">MYND-type domain-containing protein</fullName>
    </recommendedName>
</protein>
<name>A0A371DXX6_9APHY</name>
<dbReference type="STRING" id="139420.A0A371DXX6"/>
<gene>
    <name evidence="7" type="ORF">OH76DRAFT_1476750</name>
</gene>
<dbReference type="PROSITE" id="PS50865">
    <property type="entry name" value="ZF_MYND_2"/>
    <property type="match status" value="1"/>
</dbReference>
<evidence type="ECO:0000256" key="5">
    <source>
        <dbReference type="SAM" id="MobiDB-lite"/>
    </source>
</evidence>
<keyword evidence="2 4" id="KW-0863">Zinc-finger</keyword>
<dbReference type="AlphaFoldDB" id="A0A371DXX6"/>
<evidence type="ECO:0000256" key="2">
    <source>
        <dbReference type="ARBA" id="ARBA00022771"/>
    </source>
</evidence>
<keyword evidence="3" id="KW-0862">Zinc</keyword>
<dbReference type="Proteomes" id="UP000256964">
    <property type="component" value="Unassembled WGS sequence"/>
</dbReference>
<dbReference type="EMBL" id="KZ857379">
    <property type="protein sequence ID" value="RDX57341.1"/>
    <property type="molecule type" value="Genomic_DNA"/>
</dbReference>
<dbReference type="GO" id="GO:0008270">
    <property type="term" value="F:zinc ion binding"/>
    <property type="evidence" value="ECO:0007669"/>
    <property type="project" value="UniProtKB-KW"/>
</dbReference>
<evidence type="ECO:0000313" key="8">
    <source>
        <dbReference type="Proteomes" id="UP000256964"/>
    </source>
</evidence>
<keyword evidence="8" id="KW-1185">Reference proteome</keyword>
<evidence type="ECO:0000313" key="7">
    <source>
        <dbReference type="EMBL" id="RDX57341.1"/>
    </source>
</evidence>
<sequence>MQAADHTSPTSSWQREWRRGQVRARPRTRHKYAIKHQCSYCSKSSDSALPCCPICKSVRYCNKECQKADYAARHKQDCAEFADPPFTTDFLTVPIENQKYPRNPIIGQDHEEGVGVWVSIRTSQNCELQLLANPKRFTKDSKAKLPGDPGITREDLAKYKAHASNLLTLQVLVQNRRKDGEKALVFGAQSRVISYGNTMDELMRGKTSVLVESVTDFKIEQDTYAVIPVARDPWDKKPRLFVKNFNGTELHANDPLPPAVKNVDRGIVELAQGEYVILQMQYRVGDGVTIAKDMQALHLLQALTIPVVQPLPESSPEERLAHLLDVEFTREQRQEDADPLGIRVAFDQDVIQEYFRDYVDHGERAYIASHYGPKGLELWETRVQEMERKGRAKLEELIQAGGNVPGLIAYMRSAGMNDEAFLLENALRDSEQRMLLPS</sequence>
<feature type="compositionally biased region" description="Polar residues" evidence="5">
    <location>
        <begin position="1"/>
        <end position="14"/>
    </location>
</feature>
<feature type="domain" description="MYND-type" evidence="6">
    <location>
        <begin position="38"/>
        <end position="78"/>
    </location>
</feature>
<proteinExistence type="predicted"/>
<organism evidence="7 8">
    <name type="scientific">Lentinus brumalis</name>
    <dbReference type="NCBI Taxonomy" id="2498619"/>
    <lineage>
        <taxon>Eukaryota</taxon>
        <taxon>Fungi</taxon>
        <taxon>Dikarya</taxon>
        <taxon>Basidiomycota</taxon>
        <taxon>Agaricomycotina</taxon>
        <taxon>Agaricomycetes</taxon>
        <taxon>Polyporales</taxon>
        <taxon>Polyporaceae</taxon>
        <taxon>Lentinus</taxon>
    </lineage>
</organism>
<dbReference type="InterPro" id="IPR002893">
    <property type="entry name" value="Znf_MYND"/>
</dbReference>
<dbReference type="Pfam" id="PF01753">
    <property type="entry name" value="zf-MYND"/>
    <property type="match status" value="1"/>
</dbReference>
<keyword evidence="1" id="KW-0479">Metal-binding</keyword>
<evidence type="ECO:0000256" key="1">
    <source>
        <dbReference type="ARBA" id="ARBA00022723"/>
    </source>
</evidence>